<dbReference type="InterPro" id="IPR006311">
    <property type="entry name" value="TAT_signal"/>
</dbReference>
<dbReference type="PANTHER" id="PTHR43649:SF12">
    <property type="entry name" value="DIACETYLCHITOBIOSE BINDING PROTEIN DASA"/>
    <property type="match status" value="1"/>
</dbReference>
<evidence type="ECO:0000313" key="2">
    <source>
        <dbReference type="Proteomes" id="UP001589867"/>
    </source>
</evidence>
<keyword evidence="2" id="KW-1185">Reference proteome</keyword>
<accession>A0ABV6LV04</accession>
<dbReference type="Pfam" id="PF01547">
    <property type="entry name" value="SBP_bac_1"/>
    <property type="match status" value="1"/>
</dbReference>
<dbReference type="InterPro" id="IPR006059">
    <property type="entry name" value="SBP"/>
</dbReference>
<dbReference type="PROSITE" id="PS51257">
    <property type="entry name" value="PROKAR_LIPOPROTEIN"/>
    <property type="match status" value="1"/>
</dbReference>
<reference evidence="1 2" key="1">
    <citation type="submission" date="2024-09" db="EMBL/GenBank/DDBJ databases">
        <authorList>
            <person name="Sun Q."/>
            <person name="Mori K."/>
        </authorList>
    </citation>
    <scope>NUCLEOTIDE SEQUENCE [LARGE SCALE GENOMIC DNA]</scope>
    <source>
        <strain evidence="1 2">TBRC 3947</strain>
    </source>
</reference>
<dbReference type="Proteomes" id="UP001589867">
    <property type="component" value="Unassembled WGS sequence"/>
</dbReference>
<dbReference type="SUPFAM" id="SSF53850">
    <property type="entry name" value="Periplasmic binding protein-like II"/>
    <property type="match status" value="1"/>
</dbReference>
<comment type="caution">
    <text evidence="1">The sequence shown here is derived from an EMBL/GenBank/DDBJ whole genome shotgun (WGS) entry which is preliminary data.</text>
</comment>
<evidence type="ECO:0000313" key="1">
    <source>
        <dbReference type="EMBL" id="MFC0526239.1"/>
    </source>
</evidence>
<protein>
    <submittedName>
        <fullName evidence="1">ABC transporter substrate-binding protein</fullName>
    </submittedName>
</protein>
<gene>
    <name evidence="1" type="ORF">ACFFIA_00995</name>
</gene>
<dbReference type="PROSITE" id="PS51318">
    <property type="entry name" value="TAT"/>
    <property type="match status" value="1"/>
</dbReference>
<dbReference type="EMBL" id="JBHLUH010000003">
    <property type="protein sequence ID" value="MFC0526239.1"/>
    <property type="molecule type" value="Genomic_DNA"/>
</dbReference>
<dbReference type="InterPro" id="IPR050490">
    <property type="entry name" value="Bact_solute-bd_prot1"/>
</dbReference>
<proteinExistence type="predicted"/>
<organism evidence="1 2">
    <name type="scientific">Phytohabitans kaempferiae</name>
    <dbReference type="NCBI Taxonomy" id="1620943"/>
    <lineage>
        <taxon>Bacteria</taxon>
        <taxon>Bacillati</taxon>
        <taxon>Actinomycetota</taxon>
        <taxon>Actinomycetes</taxon>
        <taxon>Micromonosporales</taxon>
        <taxon>Micromonosporaceae</taxon>
    </lineage>
</organism>
<dbReference type="RefSeq" id="WP_377243790.1">
    <property type="nucleotide sequence ID" value="NZ_JBHLUH010000003.1"/>
</dbReference>
<name>A0ABV6LV04_9ACTN</name>
<dbReference type="PANTHER" id="PTHR43649">
    <property type="entry name" value="ARABINOSE-BINDING PROTEIN-RELATED"/>
    <property type="match status" value="1"/>
</dbReference>
<dbReference type="Gene3D" id="3.40.190.10">
    <property type="entry name" value="Periplasmic binding protein-like II"/>
    <property type="match status" value="2"/>
</dbReference>
<sequence>MKIEAALNRRNLLKAAGLTGLGMGLAACGRGFGGGDDEPEGGAVQLNMVWWGDAKRAEKTQAALDIFQQKNAGVTVKIEYQDSGPYKDKLATRFAAGDPPDVMAMRMDSLREYADRGALLDLGQHAGAVDLSGLSDNAKALAAVSDKTYGVPAGLNAVGFVVNKTLTEKFGVAIPDGNTWSWDDLATFARDVTKASGGKVYGTNFEAFTLANFIVFTRQRGEDFYTEDGALGVSEATVAAWFGMIEAMRAEGGFPPAGFIEKLGASADQSYLAKGSIASQIIPTNNFLAYNAAAGGNLALLRIPGETQGARRGQSVDCPHLWSVAAQSKHKEEALKLLDFLVNDVEASKATGTTRGVPPSTAVAEQIKSTLSPDDQVATEYLGALQKEQLPRSFTYPPGSSKIASSLESLAAEVEFKRQTPQQAAKTFIDAGRKALGK</sequence>